<dbReference type="EMBL" id="JBHUMX010000045">
    <property type="protein sequence ID" value="MFD2630845.1"/>
    <property type="molecule type" value="Genomic_DNA"/>
</dbReference>
<name>A0ABW5Q5Z4_9BACI</name>
<dbReference type="RefSeq" id="WP_379564476.1">
    <property type="nucleotide sequence ID" value="NZ_JBHUMX010000045.1"/>
</dbReference>
<evidence type="ECO:0000313" key="2">
    <source>
        <dbReference type="Proteomes" id="UP001597451"/>
    </source>
</evidence>
<comment type="caution">
    <text evidence="1">The sequence shown here is derived from an EMBL/GenBank/DDBJ whole genome shotgun (WGS) entry which is preliminary data.</text>
</comment>
<dbReference type="Proteomes" id="UP001597451">
    <property type="component" value="Unassembled WGS sequence"/>
</dbReference>
<keyword evidence="2" id="KW-1185">Reference proteome</keyword>
<dbReference type="Pfam" id="PF11116">
    <property type="entry name" value="DUF2624"/>
    <property type="match status" value="1"/>
</dbReference>
<dbReference type="InterPro" id="IPR020277">
    <property type="entry name" value="DUF2624"/>
</dbReference>
<proteinExistence type="predicted"/>
<accession>A0ABW5Q5Z4</accession>
<reference evidence="2" key="1">
    <citation type="journal article" date="2019" name="Int. J. Syst. Evol. Microbiol.">
        <title>The Global Catalogue of Microorganisms (GCM) 10K type strain sequencing project: providing services to taxonomists for standard genome sequencing and annotation.</title>
        <authorList>
            <consortium name="The Broad Institute Genomics Platform"/>
            <consortium name="The Broad Institute Genome Sequencing Center for Infectious Disease"/>
            <person name="Wu L."/>
            <person name="Ma J."/>
        </authorList>
    </citation>
    <scope>NUCLEOTIDE SEQUENCE [LARGE SCALE GENOMIC DNA]</scope>
    <source>
        <strain evidence="2">TISTR 1858</strain>
    </source>
</reference>
<organism evidence="1 2">
    <name type="scientific">Oceanobacillus kapialis</name>
    <dbReference type="NCBI Taxonomy" id="481353"/>
    <lineage>
        <taxon>Bacteria</taxon>
        <taxon>Bacillati</taxon>
        <taxon>Bacillota</taxon>
        <taxon>Bacilli</taxon>
        <taxon>Bacillales</taxon>
        <taxon>Bacillaceae</taxon>
        <taxon>Oceanobacillus</taxon>
    </lineage>
</organism>
<evidence type="ECO:0000313" key="1">
    <source>
        <dbReference type="EMBL" id="MFD2630845.1"/>
    </source>
</evidence>
<gene>
    <name evidence="1" type="ORF">ACFSUN_18930</name>
</gene>
<sequence>MSFFIKQMITAKLKQLTPSELLTYGKQYGFSITHDEAVSIANYLQTHSVDPFTENGRQSMLQALAKRTNTETAKKAHKLFRELITTYGLDHLFE</sequence>
<protein>
    <submittedName>
        <fullName evidence="1">DUF2624 domain-containing protein</fullName>
    </submittedName>
</protein>